<dbReference type="Proteomes" id="UP000886998">
    <property type="component" value="Unassembled WGS sequence"/>
</dbReference>
<organism evidence="2 4">
    <name type="scientific">Trichonephila inaurata madagascariensis</name>
    <dbReference type="NCBI Taxonomy" id="2747483"/>
    <lineage>
        <taxon>Eukaryota</taxon>
        <taxon>Metazoa</taxon>
        <taxon>Ecdysozoa</taxon>
        <taxon>Arthropoda</taxon>
        <taxon>Chelicerata</taxon>
        <taxon>Arachnida</taxon>
        <taxon>Araneae</taxon>
        <taxon>Araneomorphae</taxon>
        <taxon>Entelegynae</taxon>
        <taxon>Araneoidea</taxon>
        <taxon>Nephilidae</taxon>
        <taxon>Trichonephila</taxon>
        <taxon>Trichonephila inaurata</taxon>
    </lineage>
</organism>
<protein>
    <submittedName>
        <fullName evidence="2">Uncharacterized protein</fullName>
    </submittedName>
</protein>
<comment type="caution">
    <text evidence="2">The sequence shown here is derived from an EMBL/GenBank/DDBJ whole genome shotgun (WGS) entry which is preliminary data.</text>
</comment>
<reference evidence="2" key="1">
    <citation type="submission" date="2020-08" db="EMBL/GenBank/DDBJ databases">
        <title>Multicomponent nature underlies the extraordinary mechanical properties of spider dragline silk.</title>
        <authorList>
            <person name="Kono N."/>
            <person name="Nakamura H."/>
            <person name="Mori M."/>
            <person name="Yoshida Y."/>
            <person name="Ohtoshi R."/>
            <person name="Malay A.D."/>
            <person name="Moran D.A.P."/>
            <person name="Tomita M."/>
            <person name="Numata K."/>
            <person name="Arakawa K."/>
        </authorList>
    </citation>
    <scope>NUCLEOTIDE SEQUENCE</scope>
</reference>
<evidence type="ECO:0000313" key="3">
    <source>
        <dbReference type="EMBL" id="GFY60206.1"/>
    </source>
</evidence>
<dbReference type="EMBL" id="BMAV01013036">
    <property type="protein sequence ID" value="GFY60206.1"/>
    <property type="molecule type" value="Genomic_DNA"/>
</dbReference>
<evidence type="ECO:0000313" key="2">
    <source>
        <dbReference type="EMBL" id="GFY51517.1"/>
    </source>
</evidence>
<accession>A0A8X6XD13</accession>
<evidence type="ECO:0000256" key="1">
    <source>
        <dbReference type="SAM" id="MobiDB-lite"/>
    </source>
</evidence>
<dbReference type="EMBL" id="BMAV01008144">
    <property type="protein sequence ID" value="GFY51517.1"/>
    <property type="molecule type" value="Genomic_DNA"/>
</dbReference>
<gene>
    <name evidence="3" type="ORF">TNIN_439121</name>
    <name evidence="2" type="ORF">TNIN_4461</name>
</gene>
<proteinExistence type="predicted"/>
<evidence type="ECO:0000313" key="4">
    <source>
        <dbReference type="Proteomes" id="UP000886998"/>
    </source>
</evidence>
<feature type="region of interest" description="Disordered" evidence="1">
    <location>
        <begin position="45"/>
        <end position="75"/>
    </location>
</feature>
<sequence>MKLIHFFHLISEEENDLQFFFRIDPIESSEKSYKCIYRLTKKRKAPRTCSGSNALSESAENEERRTAPRAEGATGGKLFGKAVDWRKNL</sequence>
<name>A0A8X6XD13_9ARAC</name>
<dbReference type="AlphaFoldDB" id="A0A8X6XD13"/>
<keyword evidence="4" id="KW-1185">Reference proteome</keyword>